<sequence length="313" mass="36036">MIKKQDRNLGQRAYEPVHMNTVVSEIKKSFPLHFSQFKKGNEIHNALMDNPNFKVIVKSKPSSAKDVLSKAFQKSIDELTKNQPVYSKFFDMESLDEDQDDPNAFKKGLSKQISIINRCLNSKAKEMERYKSEFFSKSGREMLDVTTAIIAFGNEYARTFDERRHEAAITVGDLGLSALLEEQYVSYNVIGGGIKSNFLHTLFPNAFAYRSQNALWALWYLTGKNDFGFIDGSEFLMLDPSKGTTQQNYHYPYDLFCFYALQLYMLLKNACKYEGVLLQDKYRYIYLDTFLNSIADIEHLEINDLKKSGDYAG</sequence>
<proteinExistence type="predicted"/>
<evidence type="ECO:0000313" key="2">
    <source>
        <dbReference type="Proteomes" id="UP001464555"/>
    </source>
</evidence>
<protein>
    <submittedName>
        <fullName evidence="1">Uncharacterized protein</fullName>
    </submittedName>
</protein>
<name>A0ABU9HV09_9FLAO</name>
<organism evidence="1 2">
    <name type="scientific">Flavobacterium arundinis</name>
    <dbReference type="NCBI Taxonomy" id="3139143"/>
    <lineage>
        <taxon>Bacteria</taxon>
        <taxon>Pseudomonadati</taxon>
        <taxon>Bacteroidota</taxon>
        <taxon>Flavobacteriia</taxon>
        <taxon>Flavobacteriales</taxon>
        <taxon>Flavobacteriaceae</taxon>
        <taxon>Flavobacterium</taxon>
    </lineage>
</organism>
<keyword evidence="2" id="KW-1185">Reference proteome</keyword>
<evidence type="ECO:0000313" key="1">
    <source>
        <dbReference type="EMBL" id="MEL1243991.1"/>
    </source>
</evidence>
<dbReference type="EMBL" id="JBBYHR010000003">
    <property type="protein sequence ID" value="MEL1243991.1"/>
    <property type="molecule type" value="Genomic_DNA"/>
</dbReference>
<comment type="caution">
    <text evidence="1">The sequence shown here is derived from an EMBL/GenBank/DDBJ whole genome shotgun (WGS) entry which is preliminary data.</text>
</comment>
<dbReference type="Proteomes" id="UP001464555">
    <property type="component" value="Unassembled WGS sequence"/>
</dbReference>
<accession>A0ABU9HV09</accession>
<reference evidence="1 2" key="1">
    <citation type="submission" date="2024-04" db="EMBL/GenBank/DDBJ databases">
        <title>Flavobacterium sp. DGU11 16S ribosomal RNA gene Genome sequencing and assembly.</title>
        <authorList>
            <person name="Park S."/>
        </authorList>
    </citation>
    <scope>NUCLEOTIDE SEQUENCE [LARGE SCALE GENOMIC DNA]</scope>
    <source>
        <strain evidence="1 2">DGU11</strain>
    </source>
</reference>
<gene>
    <name evidence="1" type="ORF">AAEO56_06935</name>
</gene>
<dbReference type="RefSeq" id="WP_341696303.1">
    <property type="nucleotide sequence ID" value="NZ_JBBYHR010000003.1"/>
</dbReference>